<reference evidence="2" key="1">
    <citation type="journal article" date="2021" name="IMA Fungus">
        <title>Genomic characterization of three marine fungi, including Emericellopsis atlantica sp. nov. with signatures of a generalist lifestyle and marine biomass degradation.</title>
        <authorList>
            <person name="Hagestad O.C."/>
            <person name="Hou L."/>
            <person name="Andersen J.H."/>
            <person name="Hansen E.H."/>
            <person name="Altermark B."/>
            <person name="Li C."/>
            <person name="Kuhnert E."/>
            <person name="Cox R.J."/>
            <person name="Crous P.W."/>
            <person name="Spatafora J.W."/>
            <person name="Lail K."/>
            <person name="Amirebrahimi M."/>
            <person name="Lipzen A."/>
            <person name="Pangilinan J."/>
            <person name="Andreopoulos W."/>
            <person name="Hayes R.D."/>
            <person name="Ng V."/>
            <person name="Grigoriev I.V."/>
            <person name="Jackson S.A."/>
            <person name="Sutton T.D.S."/>
            <person name="Dobson A.D.W."/>
            <person name="Rama T."/>
        </authorList>
    </citation>
    <scope>NUCLEOTIDE SEQUENCE</scope>
    <source>
        <strain evidence="2">TRa018bII</strain>
    </source>
</reference>
<dbReference type="PANTHER" id="PTHR33112:SF16">
    <property type="entry name" value="HETEROKARYON INCOMPATIBILITY DOMAIN-CONTAINING PROTEIN"/>
    <property type="match status" value="1"/>
</dbReference>
<dbReference type="Proteomes" id="UP000824998">
    <property type="component" value="Unassembled WGS sequence"/>
</dbReference>
<evidence type="ECO:0000313" key="3">
    <source>
        <dbReference type="Proteomes" id="UP000824998"/>
    </source>
</evidence>
<sequence>MNVTLKGGSKDLTAVVDLSVSLFDPAVKFRLPIYPQPSSDASEDLFETARVWLSKCIQTHHCSRAVPFFDQQFLNGSWPKRLVDVDAFPWDDTRVQLVENPGPTINYATLSYCWGTVLALHEKYITTRINLGDRKERILIHSLPRTLQDAIIVARRLEIKYLWVDALCIVQDSSEDWGTESAKMGVIYSQAQVTICSDAGPDCDYGLFGGDTDNQTGVLSRLTPGQPKEGKLRNTWTYNDIGGRTEWLDDTTSISEAPLQSRAWALQERLLSSRILHYGSRMMYWECRKHLELEEFIDPQALTLDKTFPSFIVSMQSLDVLGGSPARQLIGRWYREIIEDYSRRNLSNPHDKFPAISAVAKLIAYHSRSKYLAGLWLLDLQQGLYWKSVGNVTRSSTYIAPSFSWAAYNSPVRWIDASNGTTTESAGFQVEGFVIEAVGKDAYGRISKGSLTLRGYVVKAKTEPLPSLAEYAIGTAEEGSSVKHAKDRSLNPNASLITEGGERCGTAHMDTFQEKPSQEVLCLLLKRSWNTCHMLLLAPKAPSDVGYRRVGVGSISDFVSHNEGWFKGSPGTTLTLI</sequence>
<dbReference type="EMBL" id="MU251640">
    <property type="protein sequence ID" value="KAG9230842.1"/>
    <property type="molecule type" value="Genomic_DNA"/>
</dbReference>
<feature type="domain" description="Heterokaryon incompatibility" evidence="1">
    <location>
        <begin position="107"/>
        <end position="268"/>
    </location>
</feature>
<dbReference type="OrthoDB" id="47007at2759"/>
<organism evidence="2 3">
    <name type="scientific">Amylocarpus encephaloides</name>
    <dbReference type="NCBI Taxonomy" id="45428"/>
    <lineage>
        <taxon>Eukaryota</taxon>
        <taxon>Fungi</taxon>
        <taxon>Dikarya</taxon>
        <taxon>Ascomycota</taxon>
        <taxon>Pezizomycotina</taxon>
        <taxon>Leotiomycetes</taxon>
        <taxon>Helotiales</taxon>
        <taxon>Helotiales incertae sedis</taxon>
        <taxon>Amylocarpus</taxon>
    </lineage>
</organism>
<comment type="caution">
    <text evidence="2">The sequence shown here is derived from an EMBL/GenBank/DDBJ whole genome shotgun (WGS) entry which is preliminary data.</text>
</comment>
<accession>A0A9P7YCC2</accession>
<protein>
    <submittedName>
        <fullName evidence="2">Heterokaryon incompatibility protein-domain-containing protein</fullName>
    </submittedName>
</protein>
<proteinExistence type="predicted"/>
<dbReference type="PANTHER" id="PTHR33112">
    <property type="entry name" value="DOMAIN PROTEIN, PUTATIVE-RELATED"/>
    <property type="match status" value="1"/>
</dbReference>
<dbReference type="InterPro" id="IPR010730">
    <property type="entry name" value="HET"/>
</dbReference>
<gene>
    <name evidence="2" type="ORF">BJ875DRAFT_444628</name>
</gene>
<keyword evidence="3" id="KW-1185">Reference proteome</keyword>
<evidence type="ECO:0000313" key="2">
    <source>
        <dbReference type="EMBL" id="KAG9230842.1"/>
    </source>
</evidence>
<dbReference type="AlphaFoldDB" id="A0A9P7YCC2"/>
<dbReference type="Pfam" id="PF06985">
    <property type="entry name" value="HET"/>
    <property type="match status" value="1"/>
</dbReference>
<evidence type="ECO:0000259" key="1">
    <source>
        <dbReference type="Pfam" id="PF06985"/>
    </source>
</evidence>
<name>A0A9P7YCC2_9HELO</name>